<comment type="caution">
    <text evidence="2">The sequence shown here is derived from an EMBL/GenBank/DDBJ whole genome shotgun (WGS) entry which is preliminary data.</text>
</comment>
<gene>
    <name evidence="2" type="ORF">T02_9896</name>
</gene>
<organism evidence="2 3">
    <name type="scientific">Trichinella nativa</name>
    <dbReference type="NCBI Taxonomy" id="6335"/>
    <lineage>
        <taxon>Eukaryota</taxon>
        <taxon>Metazoa</taxon>
        <taxon>Ecdysozoa</taxon>
        <taxon>Nematoda</taxon>
        <taxon>Enoplea</taxon>
        <taxon>Dorylaimia</taxon>
        <taxon>Trichinellida</taxon>
        <taxon>Trichinellidae</taxon>
        <taxon>Trichinella</taxon>
    </lineage>
</organism>
<dbReference type="Proteomes" id="UP000054721">
    <property type="component" value="Unassembled WGS sequence"/>
</dbReference>
<name>A0A0V1KI23_9BILA</name>
<evidence type="ECO:0000313" key="3">
    <source>
        <dbReference type="Proteomes" id="UP000054721"/>
    </source>
</evidence>
<protein>
    <submittedName>
        <fullName evidence="2">Uncharacterized protein</fullName>
    </submittedName>
</protein>
<feature type="compositionally biased region" description="Gly residues" evidence="1">
    <location>
        <begin position="34"/>
        <end position="43"/>
    </location>
</feature>
<proteinExistence type="predicted"/>
<keyword evidence="3" id="KW-1185">Reference proteome</keyword>
<sequence length="55" mass="5562">LTSQSQEAIKHLVAILECHKQSQAPNGDMEEEAPGGGNEGGGDIIPFKGSAGSLG</sequence>
<feature type="region of interest" description="Disordered" evidence="1">
    <location>
        <begin position="20"/>
        <end position="55"/>
    </location>
</feature>
<dbReference type="AlphaFoldDB" id="A0A0V1KI23"/>
<feature type="non-terminal residue" evidence="2">
    <location>
        <position position="55"/>
    </location>
</feature>
<dbReference type="EMBL" id="JYDW01001805">
    <property type="protein sequence ID" value="KRZ46923.1"/>
    <property type="molecule type" value="Genomic_DNA"/>
</dbReference>
<evidence type="ECO:0000313" key="2">
    <source>
        <dbReference type="EMBL" id="KRZ46923.1"/>
    </source>
</evidence>
<evidence type="ECO:0000256" key="1">
    <source>
        <dbReference type="SAM" id="MobiDB-lite"/>
    </source>
</evidence>
<accession>A0A0V1KI23</accession>
<reference evidence="2 3" key="1">
    <citation type="submission" date="2015-05" db="EMBL/GenBank/DDBJ databases">
        <title>Evolution of Trichinella species and genotypes.</title>
        <authorList>
            <person name="Korhonen P.K."/>
            <person name="Edoardo P."/>
            <person name="Giuseppe L.R."/>
            <person name="Gasser R.B."/>
        </authorList>
    </citation>
    <scope>NUCLEOTIDE SEQUENCE [LARGE SCALE GENOMIC DNA]</scope>
    <source>
        <strain evidence="2">ISS10</strain>
    </source>
</reference>